<protein>
    <submittedName>
        <fullName evidence="1">Uncharacterized protein</fullName>
    </submittedName>
</protein>
<evidence type="ECO:0000313" key="2">
    <source>
        <dbReference type="Proteomes" id="UP000574390"/>
    </source>
</evidence>
<organism evidence="1 2">
    <name type="scientific">Perkinsus olseni</name>
    <name type="common">Perkinsus atlanticus</name>
    <dbReference type="NCBI Taxonomy" id="32597"/>
    <lineage>
        <taxon>Eukaryota</taxon>
        <taxon>Sar</taxon>
        <taxon>Alveolata</taxon>
        <taxon>Perkinsozoa</taxon>
        <taxon>Perkinsea</taxon>
        <taxon>Perkinsida</taxon>
        <taxon>Perkinsidae</taxon>
        <taxon>Perkinsus</taxon>
    </lineage>
</organism>
<dbReference type="EMBL" id="JABANM010005362">
    <property type="protein sequence ID" value="KAF4747740.1"/>
    <property type="molecule type" value="Genomic_DNA"/>
</dbReference>
<evidence type="ECO:0000313" key="1">
    <source>
        <dbReference type="EMBL" id="KAF4747740.1"/>
    </source>
</evidence>
<dbReference type="AlphaFoldDB" id="A0A7J6TTG4"/>
<accession>A0A7J6TTG4</accession>
<reference evidence="1 2" key="1">
    <citation type="submission" date="2020-04" db="EMBL/GenBank/DDBJ databases">
        <title>Perkinsus olseni comparative genomics.</title>
        <authorList>
            <person name="Bogema D.R."/>
        </authorList>
    </citation>
    <scope>NUCLEOTIDE SEQUENCE [LARGE SCALE GENOMIC DNA]</scope>
    <source>
        <strain evidence="1">ATCC PRA-205</strain>
    </source>
</reference>
<feature type="non-terminal residue" evidence="1">
    <location>
        <position position="69"/>
    </location>
</feature>
<feature type="non-terminal residue" evidence="1">
    <location>
        <position position="1"/>
    </location>
</feature>
<dbReference type="Proteomes" id="UP000574390">
    <property type="component" value="Unassembled WGS sequence"/>
</dbReference>
<name>A0A7J6TTG4_PEROL</name>
<sequence>SQPCTSSSLTCPGPSIPPSVASWSTVSPGNPASWTCSKSKICRTGRSTGSWRFSVSSPPSVVSWRDCWC</sequence>
<gene>
    <name evidence="1" type="ORF">FOZ62_021758</name>
</gene>
<comment type="caution">
    <text evidence="1">The sequence shown here is derived from an EMBL/GenBank/DDBJ whole genome shotgun (WGS) entry which is preliminary data.</text>
</comment>
<proteinExistence type="predicted"/>